<dbReference type="GO" id="GO:0016787">
    <property type="term" value="F:hydrolase activity"/>
    <property type="evidence" value="ECO:0007669"/>
    <property type="project" value="UniProtKB-KW"/>
</dbReference>
<evidence type="ECO:0000256" key="2">
    <source>
        <dbReference type="ARBA" id="ARBA00022723"/>
    </source>
</evidence>
<dbReference type="NCBIfam" id="NF008087">
    <property type="entry name" value="PRK10826.1"/>
    <property type="match status" value="1"/>
</dbReference>
<evidence type="ECO:0000256" key="3">
    <source>
        <dbReference type="ARBA" id="ARBA00022801"/>
    </source>
</evidence>
<accession>A0A2S7T1D1</accession>
<dbReference type="SUPFAM" id="SSF56784">
    <property type="entry name" value="HAD-like"/>
    <property type="match status" value="1"/>
</dbReference>
<dbReference type="SFLD" id="SFLDS00003">
    <property type="entry name" value="Haloacid_Dehalogenase"/>
    <property type="match status" value="1"/>
</dbReference>
<proteinExistence type="inferred from homology"/>
<dbReference type="PANTHER" id="PTHR18901:SF38">
    <property type="entry name" value="PSEUDOURIDINE-5'-PHOSPHATASE"/>
    <property type="match status" value="1"/>
</dbReference>
<gene>
    <name evidence="4" type="ORF">CJD36_003040</name>
</gene>
<dbReference type="InterPro" id="IPR006439">
    <property type="entry name" value="HAD-SF_hydro_IA"/>
</dbReference>
<dbReference type="Gene3D" id="1.10.150.240">
    <property type="entry name" value="Putative phosphatase, domain 2"/>
    <property type="match status" value="1"/>
</dbReference>
<dbReference type="SFLD" id="SFLDG01129">
    <property type="entry name" value="C1.5:_HAD__Beta-PGM__Phosphata"/>
    <property type="match status" value="1"/>
</dbReference>
<dbReference type="FunFam" id="3.40.50.1000:FF:000036">
    <property type="entry name" value="HAD family hydrolase"/>
    <property type="match status" value="1"/>
</dbReference>
<dbReference type="EMBL" id="PPSL01000001">
    <property type="protein sequence ID" value="PQJ12738.1"/>
    <property type="molecule type" value="Genomic_DNA"/>
</dbReference>
<dbReference type="GO" id="GO:0046872">
    <property type="term" value="F:metal ion binding"/>
    <property type="evidence" value="ECO:0007669"/>
    <property type="project" value="UniProtKB-KW"/>
</dbReference>
<comment type="similarity">
    <text evidence="1">Belongs to the HAD-like hydrolase superfamily. CbbY/CbbZ/Gph/YieH family.</text>
</comment>
<dbReference type="NCBIfam" id="TIGR01549">
    <property type="entry name" value="HAD-SF-IA-v1"/>
    <property type="match status" value="1"/>
</dbReference>
<dbReference type="NCBIfam" id="TIGR01509">
    <property type="entry name" value="HAD-SF-IA-v3"/>
    <property type="match status" value="1"/>
</dbReference>
<dbReference type="SFLD" id="SFLDG01135">
    <property type="entry name" value="C1.5.6:_HAD__Beta-PGM__Phospha"/>
    <property type="match status" value="1"/>
</dbReference>
<dbReference type="PANTHER" id="PTHR18901">
    <property type="entry name" value="2-DEOXYGLUCOSE-6-PHOSPHATE PHOSPHATASE 2"/>
    <property type="match status" value="1"/>
</dbReference>
<dbReference type="InterPro" id="IPR023198">
    <property type="entry name" value="PGP-like_dom2"/>
</dbReference>
<keyword evidence="3" id="KW-0378">Hydrolase</keyword>
<dbReference type="Pfam" id="PF13419">
    <property type="entry name" value="HAD_2"/>
    <property type="match status" value="1"/>
</dbReference>
<dbReference type="RefSeq" id="WP_105037622.1">
    <property type="nucleotide sequence ID" value="NZ_PPSL01000001.1"/>
</dbReference>
<dbReference type="InterPro" id="IPR041492">
    <property type="entry name" value="HAD_2"/>
</dbReference>
<dbReference type="InterPro" id="IPR036412">
    <property type="entry name" value="HAD-like_sf"/>
</dbReference>
<name>A0A2S7T1D1_9BACT</name>
<dbReference type="AlphaFoldDB" id="A0A2S7T1D1"/>
<keyword evidence="5" id="KW-1185">Reference proteome</keyword>
<sequence>MITTVIYDMDGLLLDTEPLWGESMLRIAGNNNINITAKQFKETTGLRIYEVTDHWAIHYPWEGKTAREVADEILEDIIDSSKKHGIVLKGVEQSLQLLRANNYKIGLASSSARRMIDELIAHFGLTHYFDVITSADAVELGKPHPAVFLHCAQLLDSKPHECLVLEDSVNGMIAGKAARMKVVVVPDALHFNDPRFSIADAKLNSLEEFDMDFVKGF</sequence>
<dbReference type="OrthoDB" id="9797743at2"/>
<dbReference type="Gene3D" id="3.40.50.1000">
    <property type="entry name" value="HAD superfamily/HAD-like"/>
    <property type="match status" value="1"/>
</dbReference>
<organism evidence="4 5">
    <name type="scientific">Flavipsychrobacter stenotrophus</name>
    <dbReference type="NCBI Taxonomy" id="2077091"/>
    <lineage>
        <taxon>Bacteria</taxon>
        <taxon>Pseudomonadati</taxon>
        <taxon>Bacteroidota</taxon>
        <taxon>Chitinophagia</taxon>
        <taxon>Chitinophagales</taxon>
        <taxon>Chitinophagaceae</taxon>
        <taxon>Flavipsychrobacter</taxon>
    </lineage>
</organism>
<dbReference type="Proteomes" id="UP000239872">
    <property type="component" value="Unassembled WGS sequence"/>
</dbReference>
<dbReference type="PRINTS" id="PR00413">
    <property type="entry name" value="HADHALOGNASE"/>
</dbReference>
<protein>
    <submittedName>
        <fullName evidence="4">Hexitol phosphatase HxpB</fullName>
    </submittedName>
</protein>
<evidence type="ECO:0000313" key="4">
    <source>
        <dbReference type="EMBL" id="PQJ12738.1"/>
    </source>
</evidence>
<evidence type="ECO:0000313" key="5">
    <source>
        <dbReference type="Proteomes" id="UP000239872"/>
    </source>
</evidence>
<evidence type="ECO:0000256" key="1">
    <source>
        <dbReference type="ARBA" id="ARBA00006171"/>
    </source>
</evidence>
<comment type="caution">
    <text evidence="4">The sequence shown here is derived from an EMBL/GenBank/DDBJ whole genome shotgun (WGS) entry which is preliminary data.</text>
</comment>
<dbReference type="InterPro" id="IPR023214">
    <property type="entry name" value="HAD_sf"/>
</dbReference>
<keyword evidence="2" id="KW-0479">Metal-binding</keyword>
<reference evidence="4 5" key="1">
    <citation type="submission" date="2018-01" db="EMBL/GenBank/DDBJ databases">
        <title>A novel member of the phylum Bacteroidetes isolated from glacier ice.</title>
        <authorList>
            <person name="Liu Q."/>
            <person name="Xin Y.-H."/>
        </authorList>
    </citation>
    <scope>NUCLEOTIDE SEQUENCE [LARGE SCALE GENOMIC DNA]</scope>
    <source>
        <strain evidence="4 5">RB1R16</strain>
    </source>
</reference>